<dbReference type="SUPFAM" id="SSF51430">
    <property type="entry name" value="NAD(P)-linked oxidoreductase"/>
    <property type="match status" value="1"/>
</dbReference>
<evidence type="ECO:0000313" key="2">
    <source>
        <dbReference type="EMBL" id="GAH11957.1"/>
    </source>
</evidence>
<dbReference type="InterPro" id="IPR023210">
    <property type="entry name" value="NADP_OxRdtase_dom"/>
</dbReference>
<evidence type="ECO:0000259" key="1">
    <source>
        <dbReference type="Pfam" id="PF00248"/>
    </source>
</evidence>
<dbReference type="InterPro" id="IPR036812">
    <property type="entry name" value="NAD(P)_OxRdtase_dom_sf"/>
</dbReference>
<dbReference type="InterPro" id="IPR020471">
    <property type="entry name" value="AKR"/>
</dbReference>
<gene>
    <name evidence="2" type="ORF">S01H4_52344</name>
</gene>
<dbReference type="Gene3D" id="3.20.20.100">
    <property type="entry name" value="NADP-dependent oxidoreductase domain"/>
    <property type="match status" value="1"/>
</dbReference>
<dbReference type="AlphaFoldDB" id="X1CVY1"/>
<dbReference type="EMBL" id="BART01029895">
    <property type="protein sequence ID" value="GAH11957.1"/>
    <property type="molecule type" value="Genomic_DNA"/>
</dbReference>
<accession>X1CVY1</accession>
<organism evidence="2">
    <name type="scientific">marine sediment metagenome</name>
    <dbReference type="NCBI Taxonomy" id="412755"/>
    <lineage>
        <taxon>unclassified sequences</taxon>
        <taxon>metagenomes</taxon>
        <taxon>ecological metagenomes</taxon>
    </lineage>
</organism>
<comment type="caution">
    <text evidence="2">The sequence shown here is derived from an EMBL/GenBank/DDBJ whole genome shotgun (WGS) entry which is preliminary data.</text>
</comment>
<dbReference type="PANTHER" id="PTHR43312">
    <property type="entry name" value="D-THREO-ALDOSE 1-DEHYDROGENASE"/>
    <property type="match status" value="1"/>
</dbReference>
<feature type="domain" description="NADP-dependent oxidoreductase" evidence="1">
    <location>
        <begin position="15"/>
        <end position="228"/>
    </location>
</feature>
<feature type="non-terminal residue" evidence="2">
    <location>
        <position position="241"/>
    </location>
</feature>
<dbReference type="PANTHER" id="PTHR43312:SF1">
    <property type="entry name" value="NADP-DEPENDENT OXIDOREDUCTASE DOMAIN-CONTAINING PROTEIN"/>
    <property type="match status" value="1"/>
</dbReference>
<dbReference type="Pfam" id="PF00248">
    <property type="entry name" value="Aldo_ket_red"/>
    <property type="match status" value="1"/>
</dbReference>
<dbReference type="InterPro" id="IPR053135">
    <property type="entry name" value="AKR2_Oxidoreductase"/>
</dbReference>
<name>X1CVY1_9ZZZZ</name>
<protein>
    <recommendedName>
        <fullName evidence="1">NADP-dependent oxidoreductase domain-containing protein</fullName>
    </recommendedName>
</protein>
<reference evidence="2" key="1">
    <citation type="journal article" date="2014" name="Front. Microbiol.">
        <title>High frequency of phylogenetically diverse reductive dehalogenase-homologous genes in deep subseafloor sedimentary metagenomes.</title>
        <authorList>
            <person name="Kawai M."/>
            <person name="Futagami T."/>
            <person name="Toyoda A."/>
            <person name="Takaki Y."/>
            <person name="Nishi S."/>
            <person name="Hori S."/>
            <person name="Arai W."/>
            <person name="Tsubouchi T."/>
            <person name="Morono Y."/>
            <person name="Uchiyama I."/>
            <person name="Ito T."/>
            <person name="Fujiyama A."/>
            <person name="Inagaki F."/>
            <person name="Takami H."/>
        </authorList>
    </citation>
    <scope>NUCLEOTIDE SEQUENCE</scope>
    <source>
        <strain evidence="2">Expedition CK06-06</strain>
    </source>
</reference>
<dbReference type="GO" id="GO:0016491">
    <property type="term" value="F:oxidoreductase activity"/>
    <property type="evidence" value="ECO:0007669"/>
    <property type="project" value="InterPro"/>
</dbReference>
<proteinExistence type="predicted"/>
<dbReference type="PRINTS" id="PR00069">
    <property type="entry name" value="ALDKETRDTASE"/>
</dbReference>
<dbReference type="CDD" id="cd19086">
    <property type="entry name" value="AKR_AKR11C1"/>
    <property type="match status" value="1"/>
</dbReference>
<sequence>MKNRRLGKDGPKISEIGLGCWQLGGDWGDPLSEETGLGILKEAVNQGITLFDTADVYGNGKSESLIGTFLKTEKKPLTIISKFGRGNGIYPDNYSEKELFKSVERSLDRLGLNSLDLIQLHCVPQEVLVDGAIFTWLRKLKDQGLVKNFGASIETIEQGLICMKYEDLLSLQVIFNIFRQRVFTELFPKALETGTGIIVRLPLASGLLSGAYNASTQFSENDHRNYNRDGQAFNVGETFAG</sequence>